<feature type="transmembrane region" description="Helical" evidence="1">
    <location>
        <begin position="29"/>
        <end position="49"/>
    </location>
</feature>
<comment type="caution">
    <text evidence="2">The sequence shown here is derived from an EMBL/GenBank/DDBJ whole genome shotgun (WGS) entry which is preliminary data.</text>
</comment>
<name>A0ABQ2DFU3_9DEIO</name>
<keyword evidence="3" id="KW-1185">Reference proteome</keyword>
<gene>
    <name evidence="2" type="ORF">GCM10008938_47470</name>
</gene>
<feature type="transmembrane region" description="Helical" evidence="1">
    <location>
        <begin position="55"/>
        <end position="75"/>
    </location>
</feature>
<sequence length="193" mass="22463">MNPTQDFHQELLQFEQWNRQNHHHTHRKTLQMLAMMMLLALPTLVFMAGSTLTPTLKWTAVGFLLITVLLTALFISTQQTQKHLKAAWIHLSVAGTMEAFERHARSQLQGIWTMVDHHIHFQDNTLTLTGWWLDPQGQVMRVACEVHFPLRHFGKWQQHPLDEHEARQLLEDLPGVHYSESRLRQMVEGPAQG</sequence>
<keyword evidence="1" id="KW-0812">Transmembrane</keyword>
<evidence type="ECO:0000313" key="3">
    <source>
        <dbReference type="Proteomes" id="UP000632222"/>
    </source>
</evidence>
<accession>A0ABQ2DFU3</accession>
<keyword evidence="1" id="KW-1133">Transmembrane helix</keyword>
<dbReference type="RefSeq" id="WP_189008070.1">
    <property type="nucleotide sequence ID" value="NZ_BMOD01000033.1"/>
</dbReference>
<evidence type="ECO:0000256" key="1">
    <source>
        <dbReference type="SAM" id="Phobius"/>
    </source>
</evidence>
<reference evidence="3" key="1">
    <citation type="journal article" date="2019" name="Int. J. Syst. Evol. Microbiol.">
        <title>The Global Catalogue of Microorganisms (GCM) 10K type strain sequencing project: providing services to taxonomists for standard genome sequencing and annotation.</title>
        <authorList>
            <consortium name="The Broad Institute Genomics Platform"/>
            <consortium name="The Broad Institute Genome Sequencing Center for Infectious Disease"/>
            <person name="Wu L."/>
            <person name="Ma J."/>
        </authorList>
    </citation>
    <scope>NUCLEOTIDE SEQUENCE [LARGE SCALE GENOMIC DNA]</scope>
    <source>
        <strain evidence="3">JCM 14370</strain>
    </source>
</reference>
<protein>
    <submittedName>
        <fullName evidence="2">Uncharacterized protein</fullName>
    </submittedName>
</protein>
<organism evidence="2 3">
    <name type="scientific">Deinococcus roseus</name>
    <dbReference type="NCBI Taxonomy" id="392414"/>
    <lineage>
        <taxon>Bacteria</taxon>
        <taxon>Thermotogati</taxon>
        <taxon>Deinococcota</taxon>
        <taxon>Deinococci</taxon>
        <taxon>Deinococcales</taxon>
        <taxon>Deinococcaceae</taxon>
        <taxon>Deinococcus</taxon>
    </lineage>
</organism>
<dbReference type="Proteomes" id="UP000632222">
    <property type="component" value="Unassembled WGS sequence"/>
</dbReference>
<proteinExistence type="predicted"/>
<dbReference type="EMBL" id="BMOD01000033">
    <property type="protein sequence ID" value="GGJ55779.1"/>
    <property type="molecule type" value="Genomic_DNA"/>
</dbReference>
<keyword evidence="1" id="KW-0472">Membrane</keyword>
<evidence type="ECO:0000313" key="2">
    <source>
        <dbReference type="EMBL" id="GGJ55779.1"/>
    </source>
</evidence>